<comment type="subcellular location">
    <subcellularLocation>
        <location evidence="1 9">Cell inner membrane</location>
        <topology evidence="1 9">Multi-pass membrane protein</topology>
    </subcellularLocation>
</comment>
<dbReference type="InterPro" id="IPR007387">
    <property type="entry name" value="TRAP_DctQ"/>
</dbReference>
<dbReference type="GO" id="GO:0005886">
    <property type="term" value="C:plasma membrane"/>
    <property type="evidence" value="ECO:0007669"/>
    <property type="project" value="UniProtKB-SubCell"/>
</dbReference>
<evidence type="ECO:0000256" key="4">
    <source>
        <dbReference type="ARBA" id="ARBA00022519"/>
    </source>
</evidence>
<evidence type="ECO:0000259" key="10">
    <source>
        <dbReference type="Pfam" id="PF04290"/>
    </source>
</evidence>
<dbReference type="Proteomes" id="UP000596827">
    <property type="component" value="Unassembled WGS sequence"/>
</dbReference>
<name>A0A923S779_9BURK</name>
<keyword evidence="3" id="KW-1003">Cell membrane</keyword>
<sequence>MVAQSVLRELGVRTGAVNDVVAWFCAAASFFAMAHAFKHGDFVRVTLLLESVSPKVRRVLEIACLFIGAVAVGYLAYWANRFTYDSWRFNEVAQGLLPLPIWIPQASFALGSILLFVAIVDELIIVLRGGRPTFVVAVEERHAHGDFSSDV</sequence>
<evidence type="ECO:0000256" key="7">
    <source>
        <dbReference type="ARBA" id="ARBA00023136"/>
    </source>
</evidence>
<keyword evidence="7 9" id="KW-0472">Membrane</keyword>
<evidence type="ECO:0000256" key="6">
    <source>
        <dbReference type="ARBA" id="ARBA00022989"/>
    </source>
</evidence>
<comment type="function">
    <text evidence="9">Part of the tripartite ATP-independent periplasmic (TRAP) transport system.</text>
</comment>
<proteinExistence type="inferred from homology"/>
<dbReference type="Pfam" id="PF04290">
    <property type="entry name" value="DctQ"/>
    <property type="match status" value="1"/>
</dbReference>
<keyword evidence="5 9" id="KW-0812">Transmembrane</keyword>
<comment type="similarity">
    <text evidence="8 9">Belongs to the TRAP transporter small permease family.</text>
</comment>
<evidence type="ECO:0000313" key="12">
    <source>
        <dbReference type="Proteomes" id="UP000596827"/>
    </source>
</evidence>
<keyword evidence="2 9" id="KW-0813">Transport</keyword>
<evidence type="ECO:0000313" key="11">
    <source>
        <dbReference type="EMBL" id="MBC5766882.1"/>
    </source>
</evidence>
<evidence type="ECO:0000256" key="9">
    <source>
        <dbReference type="RuleBase" id="RU369079"/>
    </source>
</evidence>
<dbReference type="PANTHER" id="PTHR35011:SF10">
    <property type="entry name" value="TRAP TRANSPORTER SMALL PERMEASE PROTEIN"/>
    <property type="match status" value="1"/>
</dbReference>
<keyword evidence="6 9" id="KW-1133">Transmembrane helix</keyword>
<dbReference type="GO" id="GO:0022857">
    <property type="term" value="F:transmembrane transporter activity"/>
    <property type="evidence" value="ECO:0007669"/>
    <property type="project" value="UniProtKB-UniRule"/>
</dbReference>
<reference evidence="11" key="1">
    <citation type="submission" date="2020-08" db="EMBL/GenBank/DDBJ databases">
        <title>Ramlibacter sp. GTP1 16S ribosomal RNA gene genome sequencing and assembly.</title>
        <authorList>
            <person name="Kang M."/>
        </authorList>
    </citation>
    <scope>NUCLEOTIDE SEQUENCE</scope>
    <source>
        <strain evidence="11">GTP1</strain>
    </source>
</reference>
<dbReference type="InterPro" id="IPR055348">
    <property type="entry name" value="DctQ"/>
</dbReference>
<dbReference type="PANTHER" id="PTHR35011">
    <property type="entry name" value="2,3-DIKETO-L-GULONATE TRAP TRANSPORTER SMALL PERMEASE PROTEIN YIAM"/>
    <property type="match status" value="1"/>
</dbReference>
<evidence type="ECO:0000256" key="1">
    <source>
        <dbReference type="ARBA" id="ARBA00004429"/>
    </source>
</evidence>
<feature type="transmembrane region" description="Helical" evidence="9">
    <location>
        <begin position="59"/>
        <end position="79"/>
    </location>
</feature>
<evidence type="ECO:0000256" key="3">
    <source>
        <dbReference type="ARBA" id="ARBA00022475"/>
    </source>
</evidence>
<feature type="transmembrane region" description="Helical" evidence="9">
    <location>
        <begin position="20"/>
        <end position="38"/>
    </location>
</feature>
<dbReference type="GO" id="GO:0015740">
    <property type="term" value="P:C4-dicarboxylate transport"/>
    <property type="evidence" value="ECO:0007669"/>
    <property type="project" value="TreeGrafter"/>
</dbReference>
<evidence type="ECO:0000256" key="2">
    <source>
        <dbReference type="ARBA" id="ARBA00022448"/>
    </source>
</evidence>
<keyword evidence="12" id="KW-1185">Reference proteome</keyword>
<comment type="caution">
    <text evidence="11">The sequence shown here is derived from an EMBL/GenBank/DDBJ whole genome shotgun (WGS) entry which is preliminary data.</text>
</comment>
<dbReference type="EMBL" id="JACORU010000008">
    <property type="protein sequence ID" value="MBC5766882.1"/>
    <property type="molecule type" value="Genomic_DNA"/>
</dbReference>
<comment type="caution">
    <text evidence="9">Lacks conserved residue(s) required for the propagation of feature annotation.</text>
</comment>
<feature type="domain" description="Tripartite ATP-independent periplasmic transporters DctQ component" evidence="10">
    <location>
        <begin position="1"/>
        <end position="127"/>
    </location>
</feature>
<gene>
    <name evidence="11" type="ORF">H8R02_20620</name>
</gene>
<dbReference type="AlphaFoldDB" id="A0A923S779"/>
<feature type="transmembrane region" description="Helical" evidence="9">
    <location>
        <begin position="99"/>
        <end position="120"/>
    </location>
</feature>
<organism evidence="11 12">
    <name type="scientific">Ramlibacter albus</name>
    <dbReference type="NCBI Taxonomy" id="2079448"/>
    <lineage>
        <taxon>Bacteria</taxon>
        <taxon>Pseudomonadati</taxon>
        <taxon>Pseudomonadota</taxon>
        <taxon>Betaproteobacteria</taxon>
        <taxon>Burkholderiales</taxon>
        <taxon>Comamonadaceae</taxon>
        <taxon>Ramlibacter</taxon>
    </lineage>
</organism>
<accession>A0A923S779</accession>
<protein>
    <recommendedName>
        <fullName evidence="9">TRAP transporter small permease protein</fullName>
    </recommendedName>
</protein>
<evidence type="ECO:0000256" key="5">
    <source>
        <dbReference type="ARBA" id="ARBA00022692"/>
    </source>
</evidence>
<keyword evidence="4 9" id="KW-0997">Cell inner membrane</keyword>
<comment type="subunit">
    <text evidence="9">The complex comprises the extracytoplasmic solute receptor protein and the two transmembrane proteins.</text>
</comment>
<evidence type="ECO:0000256" key="8">
    <source>
        <dbReference type="ARBA" id="ARBA00038436"/>
    </source>
</evidence>